<dbReference type="Pfam" id="PF04773">
    <property type="entry name" value="FecR"/>
    <property type="match status" value="1"/>
</dbReference>
<dbReference type="EMBL" id="SGXA01000002">
    <property type="protein sequence ID" value="RZS71686.1"/>
    <property type="molecule type" value="Genomic_DNA"/>
</dbReference>
<comment type="caution">
    <text evidence="4">The sequence shown here is derived from an EMBL/GenBank/DDBJ whole genome shotgun (WGS) entry which is preliminary data.</text>
</comment>
<keyword evidence="5" id="KW-1185">Reference proteome</keyword>
<dbReference type="AlphaFoldDB" id="A0A4Q7MSB0"/>
<evidence type="ECO:0000259" key="3">
    <source>
        <dbReference type="Pfam" id="PF16344"/>
    </source>
</evidence>
<evidence type="ECO:0000313" key="5">
    <source>
        <dbReference type="Proteomes" id="UP000293874"/>
    </source>
</evidence>
<dbReference type="RefSeq" id="WP_130542162.1">
    <property type="nucleotide sequence ID" value="NZ_SGXA01000002.1"/>
</dbReference>
<sequence length="425" mass="46582">MQSTDLNILIEQYLTQEQSPETQEQLLLAILSPQYRGKLELLMQQQYDQDAFTDAEDINLREKIFEAIWTTQQSVVSPSPGNLSVDVSSPVRRIHFPRTGFFRYAAAIILAIGLAVLAYLLTTHKEPEQTLAGSDHHIQTDIAPGGNRAILTLADGSKIILDSAADGKLASQGGVQVIKLTNGQIAYDQRGLAAKEAMWNTINTPRGGQYRVTLPDGTKVWLNAASSLTFPAAFTGNKREVKIDGEVYFEVSPNKEKPFMVNVNGGSSVEVLGTSFNVNAYRDEENINTTLLDGAVAVSLPGAMKQQNNANIQTRVVLKPGQQARMASTITQKSSSGIMIIDADTDKVVAWKNGAFNFKDASLEEVMRQLARWYDLEIVYPQGVPDIKFGGKMSRSVTLASVLRALKDAKINIQLSGERKLLVLP</sequence>
<dbReference type="Gene3D" id="3.55.50.30">
    <property type="match status" value="1"/>
</dbReference>
<keyword evidence="1" id="KW-1133">Transmembrane helix</keyword>
<dbReference type="Pfam" id="PF16344">
    <property type="entry name" value="FecR_C"/>
    <property type="match status" value="1"/>
</dbReference>
<dbReference type="Proteomes" id="UP000293874">
    <property type="component" value="Unassembled WGS sequence"/>
</dbReference>
<evidence type="ECO:0000259" key="2">
    <source>
        <dbReference type="Pfam" id="PF04773"/>
    </source>
</evidence>
<dbReference type="InterPro" id="IPR012373">
    <property type="entry name" value="Ferrdict_sens_TM"/>
</dbReference>
<dbReference type="PANTHER" id="PTHR30273">
    <property type="entry name" value="PERIPLASMIC SIGNAL SENSOR AND SIGMA FACTOR ACTIVATOR FECR-RELATED"/>
    <property type="match status" value="1"/>
</dbReference>
<dbReference type="PANTHER" id="PTHR30273:SF2">
    <property type="entry name" value="PROTEIN FECR"/>
    <property type="match status" value="1"/>
</dbReference>
<keyword evidence="1" id="KW-0812">Transmembrane</keyword>
<evidence type="ECO:0000313" key="4">
    <source>
        <dbReference type="EMBL" id="RZS71686.1"/>
    </source>
</evidence>
<organism evidence="4 5">
    <name type="scientific">Pseudobacter ginsenosidimutans</name>
    <dbReference type="NCBI Taxonomy" id="661488"/>
    <lineage>
        <taxon>Bacteria</taxon>
        <taxon>Pseudomonadati</taxon>
        <taxon>Bacteroidota</taxon>
        <taxon>Chitinophagia</taxon>
        <taxon>Chitinophagales</taxon>
        <taxon>Chitinophagaceae</taxon>
        <taxon>Pseudobacter</taxon>
    </lineage>
</organism>
<evidence type="ECO:0000256" key="1">
    <source>
        <dbReference type="SAM" id="Phobius"/>
    </source>
</evidence>
<dbReference type="GO" id="GO:0016989">
    <property type="term" value="F:sigma factor antagonist activity"/>
    <property type="evidence" value="ECO:0007669"/>
    <property type="project" value="TreeGrafter"/>
</dbReference>
<feature type="domain" description="Protein FecR C-terminal" evidence="3">
    <location>
        <begin position="356"/>
        <end position="414"/>
    </location>
</feature>
<feature type="domain" description="FecR protein" evidence="2">
    <location>
        <begin position="201"/>
        <end position="296"/>
    </location>
</feature>
<gene>
    <name evidence="4" type="ORF">EV199_3594</name>
</gene>
<name>A0A4Q7MSB0_9BACT</name>
<accession>A0A4Q7MSB0</accession>
<protein>
    <submittedName>
        <fullName evidence="4">FecR family protein</fullName>
    </submittedName>
</protein>
<dbReference type="InterPro" id="IPR006860">
    <property type="entry name" value="FecR"/>
</dbReference>
<proteinExistence type="predicted"/>
<reference evidence="4 5" key="1">
    <citation type="submission" date="2019-02" db="EMBL/GenBank/DDBJ databases">
        <title>Genomic Encyclopedia of Type Strains, Phase IV (KMG-IV): sequencing the most valuable type-strain genomes for metagenomic binning, comparative biology and taxonomic classification.</title>
        <authorList>
            <person name="Goeker M."/>
        </authorList>
    </citation>
    <scope>NUCLEOTIDE SEQUENCE [LARGE SCALE GENOMIC DNA]</scope>
    <source>
        <strain evidence="4 5">DSM 18116</strain>
    </source>
</reference>
<feature type="transmembrane region" description="Helical" evidence="1">
    <location>
        <begin position="101"/>
        <end position="121"/>
    </location>
</feature>
<dbReference type="InterPro" id="IPR032508">
    <property type="entry name" value="FecR_C"/>
</dbReference>
<dbReference type="Gene3D" id="2.60.120.1440">
    <property type="match status" value="1"/>
</dbReference>
<keyword evidence="1" id="KW-0472">Membrane</keyword>